<evidence type="ECO:0000256" key="10">
    <source>
        <dbReference type="ARBA" id="ARBA00032985"/>
    </source>
</evidence>
<proteinExistence type="inferred from homology"/>
<evidence type="ECO:0000256" key="1">
    <source>
        <dbReference type="ARBA" id="ARBA00002689"/>
    </source>
</evidence>
<dbReference type="GO" id="GO:0061617">
    <property type="term" value="C:MICOS complex"/>
    <property type="evidence" value="ECO:0007669"/>
    <property type="project" value="UniProtKB-UniRule"/>
</dbReference>
<name>A0A9P4SDF1_9PEZI</name>
<keyword evidence="5" id="KW-0812">Transmembrane</keyword>
<evidence type="ECO:0000256" key="11">
    <source>
        <dbReference type="RuleBase" id="RU363010"/>
    </source>
</evidence>
<dbReference type="AlphaFoldDB" id="A0A9P4SDF1"/>
<dbReference type="GO" id="GO:0042407">
    <property type="term" value="P:cristae formation"/>
    <property type="evidence" value="ECO:0007669"/>
    <property type="project" value="InterPro"/>
</dbReference>
<keyword evidence="12" id="KW-0732">Signal</keyword>
<evidence type="ECO:0000313" key="14">
    <source>
        <dbReference type="Proteomes" id="UP000799429"/>
    </source>
</evidence>
<comment type="subunit">
    <text evidence="11">Component of the mitochondrial contact site and cristae organizing system (MICOS) complex.</text>
</comment>
<evidence type="ECO:0000256" key="2">
    <source>
        <dbReference type="ARBA" id="ARBA00004370"/>
    </source>
</evidence>
<dbReference type="EMBL" id="MU006092">
    <property type="protein sequence ID" value="KAF2840565.1"/>
    <property type="molecule type" value="Genomic_DNA"/>
</dbReference>
<evidence type="ECO:0000256" key="6">
    <source>
        <dbReference type="ARBA" id="ARBA00022989"/>
    </source>
</evidence>
<comment type="similarity">
    <text evidence="3 11">Belongs to the MICOS complex subunit Mic12 family.</text>
</comment>
<comment type="subcellular location">
    <subcellularLocation>
        <location evidence="2">Membrane</location>
    </subcellularLocation>
    <subcellularLocation>
        <location evidence="11">Mitochondrion inner membrane</location>
        <topology evidence="11">Single-pass membrane protein</topology>
    </subcellularLocation>
</comment>
<dbReference type="InterPro" id="IPR031463">
    <property type="entry name" value="Mic12"/>
</dbReference>
<evidence type="ECO:0000256" key="4">
    <source>
        <dbReference type="ARBA" id="ARBA00018170"/>
    </source>
</evidence>
<evidence type="ECO:0000256" key="7">
    <source>
        <dbReference type="ARBA" id="ARBA00023128"/>
    </source>
</evidence>
<accession>A0A9P4SDF1</accession>
<evidence type="ECO:0000256" key="8">
    <source>
        <dbReference type="ARBA" id="ARBA00023136"/>
    </source>
</evidence>
<evidence type="ECO:0000256" key="9">
    <source>
        <dbReference type="ARBA" id="ARBA00032159"/>
    </source>
</evidence>
<organism evidence="13 14">
    <name type="scientific">Patellaria atrata CBS 101060</name>
    <dbReference type="NCBI Taxonomy" id="1346257"/>
    <lineage>
        <taxon>Eukaryota</taxon>
        <taxon>Fungi</taxon>
        <taxon>Dikarya</taxon>
        <taxon>Ascomycota</taxon>
        <taxon>Pezizomycotina</taxon>
        <taxon>Dothideomycetes</taxon>
        <taxon>Dothideomycetes incertae sedis</taxon>
        <taxon>Patellariales</taxon>
        <taxon>Patellariaceae</taxon>
        <taxon>Patellaria</taxon>
    </lineage>
</organism>
<keyword evidence="11" id="KW-0999">Mitochondrion inner membrane</keyword>
<dbReference type="Proteomes" id="UP000799429">
    <property type="component" value="Unassembled WGS sequence"/>
</dbReference>
<keyword evidence="7 11" id="KW-0496">Mitochondrion</keyword>
<evidence type="ECO:0000256" key="3">
    <source>
        <dbReference type="ARBA" id="ARBA00009188"/>
    </source>
</evidence>
<evidence type="ECO:0000256" key="5">
    <source>
        <dbReference type="ARBA" id="ARBA00022692"/>
    </source>
</evidence>
<sequence>MGFTTGLLSGLTLTSTLLYLTVSHHHLTRSNQRALIHRSTLLLTNIVEPLPPLPEPVAREARGGLVETAKDIWNRELEGLVRRAQGVRWREVEERVEGVVGGIVGKVREEGGSS</sequence>
<feature type="chain" id="PRO_5040421839" description="MICOS complex subunit MIC12" evidence="12">
    <location>
        <begin position="24"/>
        <end position="114"/>
    </location>
</feature>
<protein>
    <recommendedName>
        <fullName evidence="4 11">MICOS complex subunit MIC12</fullName>
    </recommendedName>
    <alternativeName>
        <fullName evidence="10 11">Altered inheritance of mitochondria protein 5, mitochondrial</fullName>
    </alternativeName>
    <alternativeName>
        <fullName evidence="9 11">Found in mitochondrial proteome protein 51</fullName>
    </alternativeName>
</protein>
<gene>
    <name evidence="13" type="ORF">M501DRAFT_1014577</name>
</gene>
<evidence type="ECO:0000256" key="12">
    <source>
        <dbReference type="SAM" id="SignalP"/>
    </source>
</evidence>
<evidence type="ECO:0000313" key="13">
    <source>
        <dbReference type="EMBL" id="KAF2840565.1"/>
    </source>
</evidence>
<comment type="caution">
    <text evidence="13">The sequence shown here is derived from an EMBL/GenBank/DDBJ whole genome shotgun (WGS) entry which is preliminary data.</text>
</comment>
<feature type="signal peptide" evidence="12">
    <location>
        <begin position="1"/>
        <end position="23"/>
    </location>
</feature>
<reference evidence="13" key="1">
    <citation type="journal article" date="2020" name="Stud. Mycol.">
        <title>101 Dothideomycetes genomes: a test case for predicting lifestyles and emergence of pathogens.</title>
        <authorList>
            <person name="Haridas S."/>
            <person name="Albert R."/>
            <person name="Binder M."/>
            <person name="Bloem J."/>
            <person name="Labutti K."/>
            <person name="Salamov A."/>
            <person name="Andreopoulos B."/>
            <person name="Baker S."/>
            <person name="Barry K."/>
            <person name="Bills G."/>
            <person name="Bluhm B."/>
            <person name="Cannon C."/>
            <person name="Castanera R."/>
            <person name="Culley D."/>
            <person name="Daum C."/>
            <person name="Ezra D."/>
            <person name="Gonzalez J."/>
            <person name="Henrissat B."/>
            <person name="Kuo A."/>
            <person name="Liang C."/>
            <person name="Lipzen A."/>
            <person name="Lutzoni F."/>
            <person name="Magnuson J."/>
            <person name="Mondo S."/>
            <person name="Nolan M."/>
            <person name="Ohm R."/>
            <person name="Pangilinan J."/>
            <person name="Park H.-J."/>
            <person name="Ramirez L."/>
            <person name="Alfaro M."/>
            <person name="Sun H."/>
            <person name="Tritt A."/>
            <person name="Yoshinaga Y."/>
            <person name="Zwiers L.-H."/>
            <person name="Turgeon B."/>
            <person name="Goodwin S."/>
            <person name="Spatafora J."/>
            <person name="Crous P."/>
            <person name="Grigoriev I."/>
        </authorList>
    </citation>
    <scope>NUCLEOTIDE SEQUENCE</scope>
    <source>
        <strain evidence="13">CBS 101060</strain>
    </source>
</reference>
<comment type="function">
    <text evidence="1 11">Component of the MICOS complex, a large protein complex of the mitochondrial inner membrane that plays crucial roles in the maintenance of crista junctions, inner membrane architecture, and formation of contact sites to the outer membrane.</text>
</comment>
<keyword evidence="14" id="KW-1185">Reference proteome</keyword>
<dbReference type="Pfam" id="PF17050">
    <property type="entry name" value="AIM5"/>
    <property type="match status" value="1"/>
</dbReference>
<keyword evidence="8" id="KW-0472">Membrane</keyword>
<keyword evidence="6" id="KW-1133">Transmembrane helix</keyword>
<dbReference type="GO" id="GO:0044284">
    <property type="term" value="C:mitochondrial crista junction"/>
    <property type="evidence" value="ECO:0007669"/>
    <property type="project" value="InterPro"/>
</dbReference>